<evidence type="ECO:0000313" key="2">
    <source>
        <dbReference type="Proteomes" id="UP001196509"/>
    </source>
</evidence>
<dbReference type="RefSeq" id="WP_220226761.1">
    <property type="nucleotide sequence ID" value="NZ_JAICBX010000001.1"/>
</dbReference>
<dbReference type="AlphaFoldDB" id="A0AAE3CZT4"/>
<gene>
    <name evidence="1" type="ORF">K1W69_02545</name>
</gene>
<dbReference type="EMBL" id="JAICBX010000001">
    <property type="protein sequence ID" value="MBW8636051.1"/>
    <property type="molecule type" value="Genomic_DNA"/>
</dbReference>
<sequence length="50" mass="6088">MTYGNEMTPPGFDNLNQLIAPRRSTESQWSKWMRTFFHAQRVVNERHQRH</sequence>
<dbReference type="Proteomes" id="UP001196509">
    <property type="component" value="Unassembled WGS sequence"/>
</dbReference>
<comment type="caution">
    <text evidence="1">The sequence shown here is derived from an EMBL/GenBank/DDBJ whole genome shotgun (WGS) entry which is preliminary data.</text>
</comment>
<evidence type="ECO:0000313" key="1">
    <source>
        <dbReference type="EMBL" id="MBW8636051.1"/>
    </source>
</evidence>
<name>A0AAE3CZT4_9HYPH</name>
<reference evidence="1" key="1">
    <citation type="submission" date="2021-08" db="EMBL/GenBank/DDBJ databases">
        <title>Hoeflea bacterium WL0058 sp. nov., isolated from the sediment.</title>
        <authorList>
            <person name="Wang L."/>
            <person name="Zhang D."/>
        </authorList>
    </citation>
    <scope>NUCLEOTIDE SEQUENCE</scope>
    <source>
        <strain evidence="1">WL0058</strain>
    </source>
</reference>
<protein>
    <submittedName>
        <fullName evidence="1">Uncharacterized protein</fullName>
    </submittedName>
</protein>
<proteinExistence type="predicted"/>
<organism evidence="1 2">
    <name type="scientific">Flavimaribacter sediminis</name>
    <dbReference type="NCBI Taxonomy" id="2865987"/>
    <lineage>
        <taxon>Bacteria</taxon>
        <taxon>Pseudomonadati</taxon>
        <taxon>Pseudomonadota</taxon>
        <taxon>Alphaproteobacteria</taxon>
        <taxon>Hyphomicrobiales</taxon>
        <taxon>Rhizobiaceae</taxon>
        <taxon>Flavimaribacter</taxon>
    </lineage>
</organism>
<keyword evidence="2" id="KW-1185">Reference proteome</keyword>
<accession>A0AAE3CZT4</accession>